<dbReference type="InterPro" id="IPR001173">
    <property type="entry name" value="Glyco_trans_2-like"/>
</dbReference>
<dbReference type="SUPFAM" id="SSF53448">
    <property type="entry name" value="Nucleotide-diphospho-sugar transferases"/>
    <property type="match status" value="1"/>
</dbReference>
<dbReference type="SMART" id="SM00458">
    <property type="entry name" value="RICIN"/>
    <property type="match status" value="1"/>
</dbReference>
<dbReference type="STRING" id="105785.A0A2J7QQL3"/>
<dbReference type="PANTHER" id="PTHR11675:SF128">
    <property type="entry name" value="POLYPEPTIDE N-ACETYLGALACTOSAMINYLTRANSFERASE 13-RELATED"/>
    <property type="match status" value="1"/>
</dbReference>
<evidence type="ECO:0000313" key="15">
    <source>
        <dbReference type="EMBL" id="PNF30875.1"/>
    </source>
</evidence>
<dbReference type="FunFam" id="3.90.550.10:FF:000053">
    <property type="entry name" value="Polypeptide N-acetylgalactosaminyltransferase"/>
    <property type="match status" value="1"/>
</dbReference>
<dbReference type="UniPathway" id="UPA00378"/>
<dbReference type="Proteomes" id="UP000235965">
    <property type="component" value="Unassembled WGS sequence"/>
</dbReference>
<evidence type="ECO:0000313" key="16">
    <source>
        <dbReference type="Proteomes" id="UP000235965"/>
    </source>
</evidence>
<evidence type="ECO:0000256" key="13">
    <source>
        <dbReference type="RuleBase" id="RU361242"/>
    </source>
</evidence>
<proteinExistence type="inferred from homology"/>
<dbReference type="InterPro" id="IPR045885">
    <property type="entry name" value="GalNAc-T"/>
</dbReference>
<dbReference type="InParanoid" id="A0A2J7QQL3"/>
<evidence type="ECO:0000256" key="11">
    <source>
        <dbReference type="ARBA" id="ARBA00023180"/>
    </source>
</evidence>
<dbReference type="InterPro" id="IPR029044">
    <property type="entry name" value="Nucleotide-diphossugar_trans"/>
</dbReference>
<dbReference type="PANTHER" id="PTHR11675">
    <property type="entry name" value="N-ACETYLGALACTOSAMINYLTRANSFERASE"/>
    <property type="match status" value="1"/>
</dbReference>
<keyword evidence="12 13" id="KW-0464">Manganese</keyword>
<dbReference type="InterPro" id="IPR000772">
    <property type="entry name" value="Ricin_B_lectin"/>
</dbReference>
<dbReference type="Gene3D" id="3.90.550.10">
    <property type="entry name" value="Spore Coat Polysaccharide Biosynthesis Protein SpsA, Chain A"/>
    <property type="match status" value="1"/>
</dbReference>
<dbReference type="AlphaFoldDB" id="A0A2J7QQL3"/>
<comment type="caution">
    <text evidence="15">The sequence shown here is derived from an EMBL/GenBank/DDBJ whole genome shotgun (WGS) entry which is preliminary data.</text>
</comment>
<evidence type="ECO:0000256" key="5">
    <source>
        <dbReference type="ARBA" id="ARBA00022734"/>
    </source>
</evidence>
<dbReference type="InterPro" id="IPR035992">
    <property type="entry name" value="Ricin_B-like_lectins"/>
</dbReference>
<keyword evidence="5 13" id="KW-0430">Lectin</keyword>
<evidence type="ECO:0000256" key="2">
    <source>
        <dbReference type="ARBA" id="ARBA00004323"/>
    </source>
</evidence>
<evidence type="ECO:0000256" key="6">
    <source>
        <dbReference type="ARBA" id="ARBA00022968"/>
    </source>
</evidence>
<feature type="domain" description="Ricin B lectin" evidence="14">
    <location>
        <begin position="413"/>
        <end position="529"/>
    </location>
</feature>
<evidence type="ECO:0000256" key="7">
    <source>
        <dbReference type="ARBA" id="ARBA00022989"/>
    </source>
</evidence>
<dbReference type="Gene3D" id="2.80.10.50">
    <property type="match status" value="1"/>
</dbReference>
<dbReference type="GO" id="GO:0004653">
    <property type="term" value="F:polypeptide N-acetylgalactosaminyltransferase activity"/>
    <property type="evidence" value="ECO:0007669"/>
    <property type="project" value="TreeGrafter"/>
</dbReference>
<protein>
    <recommendedName>
        <fullName evidence="13">Polypeptide N-acetylgalactosaminyltransferase</fullName>
        <ecNumber evidence="13">2.4.1.-</ecNumber>
    </recommendedName>
    <alternativeName>
        <fullName evidence="13">Protein-UDP acetylgalactosaminyltransferase</fullName>
    </alternativeName>
</protein>
<dbReference type="Pfam" id="PF00535">
    <property type="entry name" value="Glycos_transf_2"/>
    <property type="match status" value="1"/>
</dbReference>
<keyword evidence="10 13" id="KW-1015">Disulfide bond</keyword>
<evidence type="ECO:0000256" key="4">
    <source>
        <dbReference type="ARBA" id="ARBA00022692"/>
    </source>
</evidence>
<comment type="cofactor">
    <cofactor evidence="1 13">
        <name>Mn(2+)</name>
        <dbReference type="ChEBI" id="CHEBI:29035"/>
    </cofactor>
</comment>
<organism evidence="15 16">
    <name type="scientific">Cryptotermes secundus</name>
    <dbReference type="NCBI Taxonomy" id="105785"/>
    <lineage>
        <taxon>Eukaryota</taxon>
        <taxon>Metazoa</taxon>
        <taxon>Ecdysozoa</taxon>
        <taxon>Arthropoda</taxon>
        <taxon>Hexapoda</taxon>
        <taxon>Insecta</taxon>
        <taxon>Pterygota</taxon>
        <taxon>Neoptera</taxon>
        <taxon>Polyneoptera</taxon>
        <taxon>Dictyoptera</taxon>
        <taxon>Blattodea</taxon>
        <taxon>Blattoidea</taxon>
        <taxon>Termitoidae</taxon>
        <taxon>Kalotermitidae</taxon>
        <taxon>Cryptotermitinae</taxon>
        <taxon>Cryptotermes</taxon>
    </lineage>
</organism>
<comment type="similarity">
    <text evidence="3 13">Belongs to the glycosyltransferase 2 family. GalNAc-T subfamily.</text>
</comment>
<keyword evidence="13" id="KW-0808">Transferase</keyword>
<evidence type="ECO:0000256" key="9">
    <source>
        <dbReference type="ARBA" id="ARBA00023136"/>
    </source>
</evidence>
<keyword evidence="16" id="KW-1185">Reference proteome</keyword>
<evidence type="ECO:0000256" key="1">
    <source>
        <dbReference type="ARBA" id="ARBA00001936"/>
    </source>
</evidence>
<sequence length="543" mass="61994">MWRKRRLFRVAMLSTFAVVVIYYTTSQLRTIQKWRNRRKVGSAPRWEPVVLMNELQYVGTERDEDAFVRHAFNLSSSNLLPSDRALPDTRHTRCHDPSNYGELPLETTSVIVAFHNEARSALLRTVISVLNRTPSDLVEEVILLDDCSDNEEDGALLSSLPKVRVIRNQAREGLVRSRILGALEARGDFLMFLDSHCEVNVGWLEPLLERVTQNPQTVASPVIDVIDMDTFQYRPTSSQLKGGFDWSLHFKWVPLSHKQREQQTNPAEPFLSPAVAGGLFLVSRNWFRMLGMFDSGLHIWGGESLEISLKSWLCGGKVEVVPCSRVGHVFRRRHPYTFPRGNANTYLRNSKRVAEVWLGDHKRFFYEAQPNARMMDAGSLQEQHEVKSQLDCKPFQWYLENIFPELKLPNEENSAFGQLRQGSLCLQSVEESSAIKLAECSESEPSQHSWAFSVHTASIQHRKLCLTVHDRAKCPVLETCTQSYQQKWSRHGRAVVLLSSGQCLESGTTSEVRLSECRRGAVSQQWDFTVELQAQDDHPVNIT</sequence>
<accession>A0A2J7QQL3</accession>
<dbReference type="PROSITE" id="PS50231">
    <property type="entry name" value="RICIN_B_LECTIN"/>
    <property type="match status" value="1"/>
</dbReference>
<evidence type="ECO:0000256" key="10">
    <source>
        <dbReference type="ARBA" id="ARBA00023157"/>
    </source>
</evidence>
<evidence type="ECO:0000256" key="12">
    <source>
        <dbReference type="ARBA" id="ARBA00023211"/>
    </source>
</evidence>
<dbReference type="SUPFAM" id="SSF50370">
    <property type="entry name" value="Ricin B-like lectins"/>
    <property type="match status" value="1"/>
</dbReference>
<dbReference type="EMBL" id="NEVH01012087">
    <property type="protein sequence ID" value="PNF30875.1"/>
    <property type="molecule type" value="Genomic_DNA"/>
</dbReference>
<dbReference type="EC" id="2.4.1.-" evidence="13"/>
<gene>
    <name evidence="15" type="ORF">B7P43_G06093</name>
</gene>
<name>A0A2J7QQL3_9NEOP</name>
<dbReference type="GO" id="GO:0000139">
    <property type="term" value="C:Golgi membrane"/>
    <property type="evidence" value="ECO:0007669"/>
    <property type="project" value="UniProtKB-SubCell"/>
</dbReference>
<dbReference type="GO" id="GO:0006493">
    <property type="term" value="P:protein O-linked glycosylation"/>
    <property type="evidence" value="ECO:0007669"/>
    <property type="project" value="TreeGrafter"/>
</dbReference>
<reference evidence="15 16" key="1">
    <citation type="submission" date="2017-12" db="EMBL/GenBank/DDBJ databases">
        <title>Hemimetabolous genomes reveal molecular basis of termite eusociality.</title>
        <authorList>
            <person name="Harrison M.C."/>
            <person name="Jongepier E."/>
            <person name="Robertson H.M."/>
            <person name="Arning N."/>
            <person name="Bitard-Feildel T."/>
            <person name="Chao H."/>
            <person name="Childers C.P."/>
            <person name="Dinh H."/>
            <person name="Doddapaneni H."/>
            <person name="Dugan S."/>
            <person name="Gowin J."/>
            <person name="Greiner C."/>
            <person name="Han Y."/>
            <person name="Hu H."/>
            <person name="Hughes D.S.T."/>
            <person name="Huylmans A.-K."/>
            <person name="Kemena C."/>
            <person name="Kremer L.P.M."/>
            <person name="Lee S.L."/>
            <person name="Lopez-Ezquerra A."/>
            <person name="Mallet L."/>
            <person name="Monroy-Kuhn J.M."/>
            <person name="Moser A."/>
            <person name="Murali S.C."/>
            <person name="Muzny D.M."/>
            <person name="Otani S."/>
            <person name="Piulachs M.-D."/>
            <person name="Poelchau M."/>
            <person name="Qu J."/>
            <person name="Schaub F."/>
            <person name="Wada-Katsumata A."/>
            <person name="Worley K.C."/>
            <person name="Xie Q."/>
            <person name="Ylla G."/>
            <person name="Poulsen M."/>
            <person name="Gibbs R.A."/>
            <person name="Schal C."/>
            <person name="Richards S."/>
            <person name="Belles X."/>
            <person name="Korb J."/>
            <person name="Bornberg-Bauer E."/>
        </authorList>
    </citation>
    <scope>NUCLEOTIDE SEQUENCE [LARGE SCALE GENOMIC DNA]</scope>
    <source>
        <tissue evidence="15">Whole body</tissue>
    </source>
</reference>
<keyword evidence="8 13" id="KW-0333">Golgi apparatus</keyword>
<keyword evidence="13" id="KW-0328">Glycosyltransferase</keyword>
<dbReference type="CDD" id="cd23441">
    <property type="entry name" value="beta-trefoil_Ricin_GALNT14-like"/>
    <property type="match status" value="1"/>
</dbReference>
<keyword evidence="7 13" id="KW-1133">Transmembrane helix</keyword>
<dbReference type="CDD" id="cd02510">
    <property type="entry name" value="pp-GalNAc-T"/>
    <property type="match status" value="1"/>
</dbReference>
<dbReference type="GO" id="GO:0030246">
    <property type="term" value="F:carbohydrate binding"/>
    <property type="evidence" value="ECO:0007669"/>
    <property type="project" value="UniProtKB-KW"/>
</dbReference>
<evidence type="ECO:0000259" key="14">
    <source>
        <dbReference type="SMART" id="SM00458"/>
    </source>
</evidence>
<keyword evidence="11" id="KW-0325">Glycoprotein</keyword>
<comment type="subcellular location">
    <subcellularLocation>
        <location evidence="2 13">Golgi apparatus membrane</location>
        <topology evidence="2 13">Single-pass type II membrane protein</topology>
    </subcellularLocation>
</comment>
<evidence type="ECO:0000256" key="8">
    <source>
        <dbReference type="ARBA" id="ARBA00023034"/>
    </source>
</evidence>
<evidence type="ECO:0000256" key="3">
    <source>
        <dbReference type="ARBA" id="ARBA00005680"/>
    </source>
</evidence>
<dbReference type="OrthoDB" id="429263at2759"/>
<feature type="transmembrane region" description="Helical" evidence="13">
    <location>
        <begin position="7"/>
        <end position="25"/>
    </location>
</feature>
<keyword evidence="6" id="KW-0735">Signal-anchor</keyword>
<keyword evidence="4 13" id="KW-0812">Transmembrane</keyword>
<comment type="pathway">
    <text evidence="13">Protein modification; protein glycosylation.</text>
</comment>
<keyword evidence="9 13" id="KW-0472">Membrane</keyword>